<proteinExistence type="predicted"/>
<dbReference type="Gene3D" id="1.10.10.10">
    <property type="entry name" value="Winged helix-like DNA-binding domain superfamily/Winged helix DNA-binding domain"/>
    <property type="match status" value="1"/>
</dbReference>
<protein>
    <submittedName>
        <fullName evidence="5">GntR family transcriptional regulator</fullName>
    </submittedName>
</protein>
<keyword evidence="6" id="KW-1185">Reference proteome</keyword>
<dbReference type="PROSITE" id="PS50949">
    <property type="entry name" value="HTH_GNTR"/>
    <property type="match status" value="1"/>
</dbReference>
<accession>A0A0R2IYT8</accession>
<dbReference type="STRING" id="319652.IV80_GL000705"/>
<keyword evidence="2" id="KW-0238">DNA-binding</keyword>
<dbReference type="CDD" id="cd07377">
    <property type="entry name" value="WHTH_GntR"/>
    <property type="match status" value="1"/>
</dbReference>
<dbReference type="PATRIC" id="fig|319652.3.peg.713"/>
<dbReference type="InterPro" id="IPR050679">
    <property type="entry name" value="Bact_HTH_transcr_reg"/>
</dbReference>
<dbReference type="SMART" id="SM00345">
    <property type="entry name" value="HTH_GNTR"/>
    <property type="match status" value="1"/>
</dbReference>
<dbReference type="AlphaFoldDB" id="A0A0R2IYT8"/>
<dbReference type="GO" id="GO:0003700">
    <property type="term" value="F:DNA-binding transcription factor activity"/>
    <property type="evidence" value="ECO:0007669"/>
    <property type="project" value="InterPro"/>
</dbReference>
<sequence length="281" mass="32006">MQHQRKRFIIEFVHRGTLCYTHVFSCPYTEVVQMQFSINKQSMIPVYAQIANELRDKMYNGDLQDGDQIDSEPKLCMTLKVSRGTVRKALDVLIKEGRLTKIHGKGTFVTNPDVAYPLGGKLYSFAETLDMQHLNYDTQVIRQDLLSANKEIAEHLNISIGDKFLYLERLRSVRGEKVMLIENRVNINICPGIQKKNFNNVSLFAEIEGITGKSIDSAMSTYEALTVGNKRGDLLNLPASSPILKVQQTVFMPNHKPIEYGSVWLKANKYFLTTTLQRRGN</sequence>
<evidence type="ECO:0000256" key="2">
    <source>
        <dbReference type="ARBA" id="ARBA00023125"/>
    </source>
</evidence>
<dbReference type="PANTHER" id="PTHR44846:SF1">
    <property type="entry name" value="MANNOSYL-D-GLYCERATE TRANSPORT_METABOLISM SYSTEM REPRESSOR MNGR-RELATED"/>
    <property type="match status" value="1"/>
</dbReference>
<evidence type="ECO:0000256" key="1">
    <source>
        <dbReference type="ARBA" id="ARBA00023015"/>
    </source>
</evidence>
<dbReference type="InterPro" id="IPR028978">
    <property type="entry name" value="Chorismate_lyase_/UTRA_dom_sf"/>
</dbReference>
<dbReference type="SUPFAM" id="SSF46785">
    <property type="entry name" value="Winged helix' DNA-binding domain"/>
    <property type="match status" value="1"/>
</dbReference>
<dbReference type="InterPro" id="IPR036388">
    <property type="entry name" value="WH-like_DNA-bd_sf"/>
</dbReference>
<dbReference type="GO" id="GO:0045892">
    <property type="term" value="P:negative regulation of DNA-templated transcription"/>
    <property type="evidence" value="ECO:0007669"/>
    <property type="project" value="TreeGrafter"/>
</dbReference>
<gene>
    <name evidence="5" type="ORF">IV80_GL000705</name>
</gene>
<dbReference type="SUPFAM" id="SSF64288">
    <property type="entry name" value="Chorismate lyase-like"/>
    <property type="match status" value="1"/>
</dbReference>
<dbReference type="InterPro" id="IPR011663">
    <property type="entry name" value="UTRA"/>
</dbReference>
<reference evidence="5 6" key="1">
    <citation type="journal article" date="2015" name="Genome Announc.">
        <title>Expanding the biotechnology potential of lactobacilli through comparative genomics of 213 strains and associated genera.</title>
        <authorList>
            <person name="Sun Z."/>
            <person name="Harris H.M."/>
            <person name="McCann A."/>
            <person name="Guo C."/>
            <person name="Argimon S."/>
            <person name="Zhang W."/>
            <person name="Yang X."/>
            <person name="Jeffery I.B."/>
            <person name="Cooney J.C."/>
            <person name="Kagawa T.F."/>
            <person name="Liu W."/>
            <person name="Song Y."/>
            <person name="Salvetti E."/>
            <person name="Wrobel A."/>
            <person name="Rasinkangas P."/>
            <person name="Parkhill J."/>
            <person name="Rea M.C."/>
            <person name="O'Sullivan O."/>
            <person name="Ritari J."/>
            <person name="Douillard F.P."/>
            <person name="Paul Ross R."/>
            <person name="Yang R."/>
            <person name="Briner A.E."/>
            <person name="Felis G.E."/>
            <person name="de Vos W.M."/>
            <person name="Barrangou R."/>
            <person name="Klaenhammer T.R."/>
            <person name="Caufield P.W."/>
            <person name="Cui Y."/>
            <person name="Zhang H."/>
            <person name="O'Toole P.W."/>
        </authorList>
    </citation>
    <scope>NUCLEOTIDE SEQUENCE [LARGE SCALE GENOMIC DNA]</scope>
    <source>
        <strain evidence="5 6">DSM 17757</strain>
    </source>
</reference>
<dbReference type="Pfam" id="PF07702">
    <property type="entry name" value="UTRA"/>
    <property type="match status" value="1"/>
</dbReference>
<comment type="caution">
    <text evidence="5">The sequence shown here is derived from an EMBL/GenBank/DDBJ whole genome shotgun (WGS) entry which is preliminary data.</text>
</comment>
<dbReference type="EMBL" id="JQBR01000002">
    <property type="protein sequence ID" value="KRN67175.1"/>
    <property type="molecule type" value="Genomic_DNA"/>
</dbReference>
<evidence type="ECO:0000256" key="3">
    <source>
        <dbReference type="ARBA" id="ARBA00023163"/>
    </source>
</evidence>
<feature type="domain" description="HTH gntR-type" evidence="4">
    <location>
        <begin position="44"/>
        <end position="112"/>
    </location>
</feature>
<dbReference type="SMART" id="SM00866">
    <property type="entry name" value="UTRA"/>
    <property type="match status" value="1"/>
</dbReference>
<keyword evidence="1" id="KW-0805">Transcription regulation</keyword>
<dbReference type="Pfam" id="PF00392">
    <property type="entry name" value="GntR"/>
    <property type="match status" value="1"/>
</dbReference>
<dbReference type="Proteomes" id="UP000051568">
    <property type="component" value="Unassembled WGS sequence"/>
</dbReference>
<name>A0A0R2IYT8_9LACO</name>
<evidence type="ECO:0000259" key="4">
    <source>
        <dbReference type="PROSITE" id="PS50949"/>
    </source>
</evidence>
<organism evidence="5 6">
    <name type="scientific">Pediococcus cellicola</name>
    <dbReference type="NCBI Taxonomy" id="319652"/>
    <lineage>
        <taxon>Bacteria</taxon>
        <taxon>Bacillati</taxon>
        <taxon>Bacillota</taxon>
        <taxon>Bacilli</taxon>
        <taxon>Lactobacillales</taxon>
        <taxon>Lactobacillaceae</taxon>
        <taxon>Pediococcus</taxon>
    </lineage>
</organism>
<dbReference type="PANTHER" id="PTHR44846">
    <property type="entry name" value="MANNOSYL-D-GLYCERATE TRANSPORT/METABOLISM SYSTEM REPRESSOR MNGR-RELATED"/>
    <property type="match status" value="1"/>
</dbReference>
<evidence type="ECO:0000313" key="5">
    <source>
        <dbReference type="EMBL" id="KRN67175.1"/>
    </source>
</evidence>
<keyword evidence="3" id="KW-0804">Transcription</keyword>
<dbReference type="Gene3D" id="3.40.1410.10">
    <property type="entry name" value="Chorismate lyase-like"/>
    <property type="match status" value="1"/>
</dbReference>
<evidence type="ECO:0000313" key="6">
    <source>
        <dbReference type="Proteomes" id="UP000051568"/>
    </source>
</evidence>
<dbReference type="InterPro" id="IPR000524">
    <property type="entry name" value="Tscrpt_reg_HTH_GntR"/>
</dbReference>
<dbReference type="GO" id="GO:0003677">
    <property type="term" value="F:DNA binding"/>
    <property type="evidence" value="ECO:0007669"/>
    <property type="project" value="UniProtKB-KW"/>
</dbReference>
<dbReference type="InterPro" id="IPR036390">
    <property type="entry name" value="WH_DNA-bd_sf"/>
</dbReference>